<evidence type="ECO:0000259" key="2">
    <source>
        <dbReference type="PROSITE" id="PS50222"/>
    </source>
</evidence>
<dbReference type="InterPro" id="IPR011992">
    <property type="entry name" value="EF-hand-dom_pair"/>
</dbReference>
<keyword evidence="3" id="KW-1185">Reference proteome</keyword>
<evidence type="ECO:0000313" key="3">
    <source>
        <dbReference type="Proteomes" id="UP000046393"/>
    </source>
</evidence>
<name>A0A0N5AGA7_9BILA</name>
<feature type="domain" description="EF-hand" evidence="2">
    <location>
        <begin position="127"/>
        <end position="152"/>
    </location>
</feature>
<protein>
    <submittedName>
        <fullName evidence="4">EF-hand domain-containing protein</fullName>
    </submittedName>
</protein>
<dbReference type="InterPro" id="IPR018247">
    <property type="entry name" value="EF_Hand_1_Ca_BS"/>
</dbReference>
<dbReference type="STRING" id="451379.A0A0N5AGA7"/>
<dbReference type="WBParaSite" id="SMUV_0000334501-mRNA-1">
    <property type="protein sequence ID" value="SMUV_0000334501-mRNA-1"/>
    <property type="gene ID" value="SMUV_0000334501"/>
</dbReference>
<dbReference type="SUPFAM" id="SSF47473">
    <property type="entry name" value="EF-hand"/>
    <property type="match status" value="1"/>
</dbReference>
<organism evidence="3 4">
    <name type="scientific">Syphacia muris</name>
    <dbReference type="NCBI Taxonomy" id="451379"/>
    <lineage>
        <taxon>Eukaryota</taxon>
        <taxon>Metazoa</taxon>
        <taxon>Ecdysozoa</taxon>
        <taxon>Nematoda</taxon>
        <taxon>Chromadorea</taxon>
        <taxon>Rhabditida</taxon>
        <taxon>Spirurina</taxon>
        <taxon>Oxyuridomorpha</taxon>
        <taxon>Oxyuroidea</taxon>
        <taxon>Oxyuridae</taxon>
        <taxon>Syphacia</taxon>
    </lineage>
</organism>
<sequence length="153" mass="17592">MDKAANGKWEMALQPPTMEELQKTVGNVFDVKWIKYIYAHFKNECPSGKMRLSAFKNLFYQHLPEGVSDEYIQRLFFAFSFGECEVTFESLLETLAMLKTSSAIINAKWTMRLISGSETKPVSYEVRILDRNDNGLIEVDELVAFFEVSLKSL</sequence>
<reference evidence="4" key="1">
    <citation type="submission" date="2017-02" db="UniProtKB">
        <authorList>
            <consortium name="WormBaseParasite"/>
        </authorList>
    </citation>
    <scope>IDENTIFICATION</scope>
</reference>
<proteinExistence type="predicted"/>
<dbReference type="Proteomes" id="UP000046393">
    <property type="component" value="Unplaced"/>
</dbReference>
<dbReference type="Gene3D" id="1.10.238.10">
    <property type="entry name" value="EF-hand"/>
    <property type="match status" value="1"/>
</dbReference>
<evidence type="ECO:0000256" key="1">
    <source>
        <dbReference type="ARBA" id="ARBA00022837"/>
    </source>
</evidence>
<dbReference type="GO" id="GO:0005509">
    <property type="term" value="F:calcium ion binding"/>
    <property type="evidence" value="ECO:0007669"/>
    <property type="project" value="InterPro"/>
</dbReference>
<dbReference type="InterPro" id="IPR002048">
    <property type="entry name" value="EF_hand_dom"/>
</dbReference>
<dbReference type="PROSITE" id="PS00018">
    <property type="entry name" value="EF_HAND_1"/>
    <property type="match status" value="1"/>
</dbReference>
<accession>A0A0N5AGA7</accession>
<dbReference type="PROSITE" id="PS50222">
    <property type="entry name" value="EF_HAND_2"/>
    <property type="match status" value="1"/>
</dbReference>
<dbReference type="AlphaFoldDB" id="A0A0N5AGA7"/>
<evidence type="ECO:0000313" key="4">
    <source>
        <dbReference type="WBParaSite" id="SMUV_0000334501-mRNA-1"/>
    </source>
</evidence>
<keyword evidence="1" id="KW-0106">Calcium</keyword>